<name>A0A1D1USJ9_RAMVA</name>
<feature type="compositionally biased region" description="Low complexity" evidence="1">
    <location>
        <begin position="144"/>
        <end position="153"/>
    </location>
</feature>
<evidence type="ECO:0000256" key="1">
    <source>
        <dbReference type="SAM" id="MobiDB-lite"/>
    </source>
</evidence>
<reference evidence="2 3" key="1">
    <citation type="journal article" date="2016" name="Nat. Commun.">
        <title>Extremotolerant tardigrade genome and improved radiotolerance of human cultured cells by tardigrade-unique protein.</title>
        <authorList>
            <person name="Hashimoto T."/>
            <person name="Horikawa D.D."/>
            <person name="Saito Y."/>
            <person name="Kuwahara H."/>
            <person name="Kozuka-Hata H."/>
            <person name="Shin-I T."/>
            <person name="Minakuchi Y."/>
            <person name="Ohishi K."/>
            <person name="Motoyama A."/>
            <person name="Aizu T."/>
            <person name="Enomoto A."/>
            <person name="Kondo K."/>
            <person name="Tanaka S."/>
            <person name="Hara Y."/>
            <person name="Koshikawa S."/>
            <person name="Sagara H."/>
            <person name="Miura T."/>
            <person name="Yokobori S."/>
            <person name="Miyagawa K."/>
            <person name="Suzuki Y."/>
            <person name="Kubo T."/>
            <person name="Oyama M."/>
            <person name="Kohara Y."/>
            <person name="Fujiyama A."/>
            <person name="Arakawa K."/>
            <person name="Katayama T."/>
            <person name="Toyoda A."/>
            <person name="Kunieda T."/>
        </authorList>
    </citation>
    <scope>NUCLEOTIDE SEQUENCE [LARGE SCALE GENOMIC DNA]</scope>
    <source>
        <strain evidence="2 3">YOKOZUNA-1</strain>
    </source>
</reference>
<feature type="region of interest" description="Disordered" evidence="1">
    <location>
        <begin position="144"/>
        <end position="169"/>
    </location>
</feature>
<keyword evidence="3" id="KW-1185">Reference proteome</keyword>
<dbReference type="EMBL" id="BDGG01000002">
    <property type="protein sequence ID" value="GAU91415.1"/>
    <property type="molecule type" value="Genomic_DNA"/>
</dbReference>
<evidence type="ECO:0000313" key="2">
    <source>
        <dbReference type="EMBL" id="GAU91415.1"/>
    </source>
</evidence>
<protein>
    <submittedName>
        <fullName evidence="2">Uncharacterized protein</fullName>
    </submittedName>
</protein>
<sequence length="247" mass="28359">MSANQPRTRELLSVIKEFGLFQRVRGVTRVRKESSSCLELLFVTQLSLVRQVSSLPELTFSNDHSGLHCLVKVWTVNFPTPPKPIWVLETGSQQEFRKEVAGLDWKSFFDAQCNSYVAVVTFEAKLVEIAQKHFRLKKVGSRSLTRPSLSPRTIDSLKRRDAASRKWTKTEDPRDYNSWVDRARETKRLLKATKTKQLRNIATLSRRRPDALWKHVKRSAKSGSIPPILLPGTKPNTWSTQSTERNT</sequence>
<organism evidence="2 3">
    <name type="scientific">Ramazzottius varieornatus</name>
    <name type="common">Water bear</name>
    <name type="synonym">Tardigrade</name>
    <dbReference type="NCBI Taxonomy" id="947166"/>
    <lineage>
        <taxon>Eukaryota</taxon>
        <taxon>Metazoa</taxon>
        <taxon>Ecdysozoa</taxon>
        <taxon>Tardigrada</taxon>
        <taxon>Eutardigrada</taxon>
        <taxon>Parachela</taxon>
        <taxon>Hypsibioidea</taxon>
        <taxon>Ramazzottiidae</taxon>
        <taxon>Ramazzottius</taxon>
    </lineage>
</organism>
<gene>
    <name evidence="2" type="primary">RvY_03673-1</name>
    <name evidence="2" type="synonym">RvY_03673.1</name>
    <name evidence="2" type="ORF">RvY_03673</name>
</gene>
<feature type="compositionally biased region" description="Polar residues" evidence="1">
    <location>
        <begin position="234"/>
        <end position="247"/>
    </location>
</feature>
<dbReference type="OrthoDB" id="426210at2759"/>
<proteinExistence type="predicted"/>
<comment type="caution">
    <text evidence="2">The sequence shown here is derived from an EMBL/GenBank/DDBJ whole genome shotgun (WGS) entry which is preliminary data.</text>
</comment>
<dbReference type="Proteomes" id="UP000186922">
    <property type="component" value="Unassembled WGS sequence"/>
</dbReference>
<feature type="compositionally biased region" description="Basic and acidic residues" evidence="1">
    <location>
        <begin position="155"/>
        <end position="169"/>
    </location>
</feature>
<accession>A0A1D1USJ9</accession>
<evidence type="ECO:0000313" key="3">
    <source>
        <dbReference type="Proteomes" id="UP000186922"/>
    </source>
</evidence>
<dbReference type="AlphaFoldDB" id="A0A1D1USJ9"/>
<feature type="region of interest" description="Disordered" evidence="1">
    <location>
        <begin position="223"/>
        <end position="247"/>
    </location>
</feature>